<feature type="region of interest" description="Disordered" evidence="5">
    <location>
        <begin position="334"/>
        <end position="353"/>
    </location>
</feature>
<proteinExistence type="predicted"/>
<name>A0A5E4MJU8_9HEMI</name>
<dbReference type="InterPro" id="IPR013861">
    <property type="entry name" value="TMEM115/Pdh1/Rbl19"/>
</dbReference>
<dbReference type="GO" id="GO:0016020">
    <property type="term" value="C:membrane"/>
    <property type="evidence" value="ECO:0007669"/>
    <property type="project" value="UniProtKB-SubCell"/>
</dbReference>
<gene>
    <name evidence="7" type="ORF">CINCED_3A024516</name>
</gene>
<dbReference type="AlphaFoldDB" id="A0A5E4MJU8"/>
<dbReference type="SUPFAM" id="SSF144091">
    <property type="entry name" value="Rhomboid-like"/>
    <property type="match status" value="1"/>
</dbReference>
<dbReference type="PANTHER" id="PTHR13377:SF3">
    <property type="entry name" value="TRANSMEMBRANE PROTEIN 115"/>
    <property type="match status" value="1"/>
</dbReference>
<dbReference type="Proteomes" id="UP000325440">
    <property type="component" value="Unassembled WGS sequence"/>
</dbReference>
<keyword evidence="3 6" id="KW-1133">Transmembrane helix</keyword>
<dbReference type="Gene3D" id="1.20.1540.10">
    <property type="entry name" value="Rhomboid-like"/>
    <property type="match status" value="1"/>
</dbReference>
<reference evidence="7 8" key="1">
    <citation type="submission" date="2019-08" db="EMBL/GenBank/DDBJ databases">
        <authorList>
            <person name="Alioto T."/>
            <person name="Alioto T."/>
            <person name="Gomez Garrido J."/>
        </authorList>
    </citation>
    <scope>NUCLEOTIDE SEQUENCE [LARGE SCALE GENOMIC DNA]</scope>
</reference>
<evidence type="ECO:0000256" key="2">
    <source>
        <dbReference type="ARBA" id="ARBA00022692"/>
    </source>
</evidence>
<dbReference type="InterPro" id="IPR035952">
    <property type="entry name" value="Rhomboid-like_sf"/>
</dbReference>
<keyword evidence="4 6" id="KW-0472">Membrane</keyword>
<dbReference type="SMART" id="SM01160">
    <property type="entry name" value="DUF1751"/>
    <property type="match status" value="1"/>
</dbReference>
<evidence type="ECO:0000256" key="4">
    <source>
        <dbReference type="ARBA" id="ARBA00023136"/>
    </source>
</evidence>
<evidence type="ECO:0000256" key="3">
    <source>
        <dbReference type="ARBA" id="ARBA00022989"/>
    </source>
</evidence>
<evidence type="ECO:0000313" key="7">
    <source>
        <dbReference type="EMBL" id="VVC31666.1"/>
    </source>
</evidence>
<feature type="transmembrane region" description="Helical" evidence="6">
    <location>
        <begin position="64"/>
        <end position="93"/>
    </location>
</feature>
<feature type="transmembrane region" description="Helical" evidence="6">
    <location>
        <begin position="177"/>
        <end position="195"/>
    </location>
</feature>
<accession>A0A5E4MJU8</accession>
<dbReference type="PANTHER" id="PTHR13377">
    <property type="entry name" value="PLACENTAL PROTEIN 6"/>
    <property type="match status" value="1"/>
</dbReference>
<dbReference type="GO" id="GO:0006890">
    <property type="term" value="P:retrograde vesicle-mediated transport, Golgi to endoplasmic reticulum"/>
    <property type="evidence" value="ECO:0007669"/>
    <property type="project" value="InterPro"/>
</dbReference>
<comment type="subcellular location">
    <subcellularLocation>
        <location evidence="1">Membrane</location>
        <topology evidence="1">Multi-pass membrane protein</topology>
    </subcellularLocation>
</comment>
<feature type="transmembrane region" description="Helical" evidence="6">
    <location>
        <begin position="136"/>
        <end position="156"/>
    </location>
</feature>
<organism evidence="7 8">
    <name type="scientific">Cinara cedri</name>
    <dbReference type="NCBI Taxonomy" id="506608"/>
    <lineage>
        <taxon>Eukaryota</taxon>
        <taxon>Metazoa</taxon>
        <taxon>Ecdysozoa</taxon>
        <taxon>Arthropoda</taxon>
        <taxon>Hexapoda</taxon>
        <taxon>Insecta</taxon>
        <taxon>Pterygota</taxon>
        <taxon>Neoptera</taxon>
        <taxon>Paraneoptera</taxon>
        <taxon>Hemiptera</taxon>
        <taxon>Sternorrhyncha</taxon>
        <taxon>Aphidomorpha</taxon>
        <taxon>Aphidoidea</taxon>
        <taxon>Aphididae</taxon>
        <taxon>Lachninae</taxon>
        <taxon>Cinara</taxon>
    </lineage>
</organism>
<keyword evidence="8" id="KW-1185">Reference proteome</keyword>
<evidence type="ECO:0000313" key="8">
    <source>
        <dbReference type="Proteomes" id="UP000325440"/>
    </source>
</evidence>
<keyword evidence="2 6" id="KW-0812">Transmembrane</keyword>
<dbReference type="FunFam" id="1.20.1540.10:FF:000004">
    <property type="entry name" value="Transmembrane protein 115"/>
    <property type="match status" value="1"/>
</dbReference>
<dbReference type="EMBL" id="CABPRJ010000950">
    <property type="protein sequence ID" value="VVC31666.1"/>
    <property type="molecule type" value="Genomic_DNA"/>
</dbReference>
<sequence>MSFLNKVRKNLPHIKHNTQLLFNNTGLCIKIISCTLSVCYFFSFWSKSSTVFGVTPGYLFPPSFWLWTPFTFCFFESHLWQVLLDIAVVAVCGKLIEPLWGELQVLVFFAIVNIGVALACALFYYTLYMFTWDPELLFSVHIRGLAGYLAGVTVAVKQIMPDSPVFDTPAGRINNRNVPLFTIFVSLILWLVGFVDGTKPTMVISGVLSSWVYLRFYQRHTNGTRGDMADNFTFASFFPVIVQPPISVLSNSVYSIFVKAGICRKTVRRVDIGSTPTGITVSLPGIRSQDMDRRKLLALKALNSRLIDSGNEAPRVPSSLDSERRDSVIISMGDSEQSAQVLSNDAAISSKTT</sequence>
<evidence type="ECO:0000256" key="6">
    <source>
        <dbReference type="SAM" id="Phobius"/>
    </source>
</evidence>
<dbReference type="OrthoDB" id="73612at2759"/>
<evidence type="ECO:0000256" key="5">
    <source>
        <dbReference type="SAM" id="MobiDB-lite"/>
    </source>
</evidence>
<dbReference type="Pfam" id="PF08551">
    <property type="entry name" value="DUF1751"/>
    <property type="match status" value="1"/>
</dbReference>
<feature type="transmembrane region" description="Helical" evidence="6">
    <location>
        <begin position="105"/>
        <end position="130"/>
    </location>
</feature>
<evidence type="ECO:0000256" key="1">
    <source>
        <dbReference type="ARBA" id="ARBA00004141"/>
    </source>
</evidence>
<dbReference type="GO" id="GO:0005794">
    <property type="term" value="C:Golgi apparatus"/>
    <property type="evidence" value="ECO:0007669"/>
    <property type="project" value="TreeGrafter"/>
</dbReference>
<protein>
    <submittedName>
        <fullName evidence="7">Transmembrane protein DUF1751, eukaryotic,Peptidase S54, rhomboid domain</fullName>
    </submittedName>
</protein>
<feature type="transmembrane region" description="Helical" evidence="6">
    <location>
        <begin position="21"/>
        <end position="44"/>
    </location>
</feature>